<evidence type="ECO:0000313" key="9">
    <source>
        <dbReference type="EMBL" id="SZX63575.1"/>
    </source>
</evidence>
<dbReference type="SUPFAM" id="SSF52540">
    <property type="entry name" value="P-loop containing nucleoside triphosphate hydrolases"/>
    <property type="match status" value="1"/>
</dbReference>
<feature type="region of interest" description="Disordered" evidence="7">
    <location>
        <begin position="942"/>
        <end position="995"/>
    </location>
</feature>
<keyword evidence="1 4" id="KW-0547">Nucleotide-binding</keyword>
<evidence type="ECO:0000256" key="5">
    <source>
        <dbReference type="RuleBase" id="RU000394"/>
    </source>
</evidence>
<dbReference type="GO" id="GO:0005875">
    <property type="term" value="C:microtubule associated complex"/>
    <property type="evidence" value="ECO:0007669"/>
    <property type="project" value="TreeGrafter"/>
</dbReference>
<dbReference type="PANTHER" id="PTHR47969">
    <property type="entry name" value="CHROMOSOME-ASSOCIATED KINESIN KIF4A-RELATED"/>
    <property type="match status" value="1"/>
</dbReference>
<dbReference type="PRINTS" id="PR00380">
    <property type="entry name" value="KINESINHEAVY"/>
</dbReference>
<keyword evidence="2 4" id="KW-0067">ATP-binding</keyword>
<proteinExistence type="inferred from homology"/>
<sequence>MDLQQTPPSPRGAFAPSPAASPPPGRPAHLQPLDGQPYRNGSAPPTPPGKSSQWPAGSVRAATAGASLQKSNSDLSVASMHSLQQQLQQQQQQQQQSDADNIKVVVRLRPLFPHEQSKGAAEVAHVSEDYSSLKVVVPGPAGATMQKEFSFHACLGPETSQADVMALCGIQQLLDAALAGYHVTIFAYGQTGSGKTHTMSGKEDIISDDAYNGHEHDGIISRAVHYLFQQVHTRKDAKYSLKASYLEIYNEGVYDLVHFNPKAKSLPVKWDASYGFYVQGLKVVPCSQQRAMMEVIRTGMKHRKVGSHRLNMESSRSHAIMTIYCDATPTDPNSYDFGTIRYGKLSFVDLAGSERVKDSMSEGTMLKETININKSLSALGKVISTLAEHDAAGTTAHVPYRDSKLTKLLMDSLGGSALTLMIACCSPSSLQVEETLSTLSYATRAKNIHNRPTVQYDPREAQISLLRREIELLRQENDLLREQLRAGGAASGSAHNSLPTTPKAAQLAGRPSVLGIPQQMGSPGSSVASSPIAGLAAPGALSSSPVPHAANEQAAAAGMPRANSTGGLAPHSASTEQQLRASLNELDLRSNAARHAAGVSSSGSPINNSELLRRLRETQALLVKFSEENGRLARDNEKLQAGRNVLSAEHATVLDEIDLLRGKLSQLERNVLTAAAMATTTNGSQPQAQQQQQAPGSAAAQGAAGGVASGGMINIQALLASLGLGGDVAADLPAVGVGPQGAEMGGPGQDWSGTADAEFSLRPSMQMPSGSSSSSPAAAAAEISPGRSVLVSPGGSSRLGMKSRSNLSSASSPGPSSIATAAKSIINRTPLRPSNADTGVDDSIIVSNAPGLALLLGPGSGSINAAAPVEAGLAPGQLGPPGSSSSSSSSAAAGGASIHVQQQAHGVPAPLRVPGYAGAAGAAPPSPKAVSFGASQQLEVYSQLPSSATSTSSAINRSLPFKPQDKAAGFLARKDGQQQQQQQRLAAARSPPPRG</sequence>
<dbReference type="FunFam" id="3.40.850.10:FF:000080">
    <property type="entry name" value="Kinesin-like protein"/>
    <property type="match status" value="1"/>
</dbReference>
<reference evidence="9 10" key="1">
    <citation type="submission" date="2016-10" db="EMBL/GenBank/DDBJ databases">
        <authorList>
            <person name="Cai Z."/>
        </authorList>
    </citation>
    <scope>NUCLEOTIDE SEQUENCE [LARGE SCALE GENOMIC DNA]</scope>
</reference>
<feature type="region of interest" description="Disordered" evidence="7">
    <location>
        <begin position="1"/>
        <end position="98"/>
    </location>
</feature>
<dbReference type="InterPro" id="IPR027417">
    <property type="entry name" value="P-loop_NTPase"/>
</dbReference>
<dbReference type="GO" id="GO:0008017">
    <property type="term" value="F:microtubule binding"/>
    <property type="evidence" value="ECO:0007669"/>
    <property type="project" value="InterPro"/>
</dbReference>
<evidence type="ECO:0000256" key="3">
    <source>
        <dbReference type="ARBA" id="ARBA00023175"/>
    </source>
</evidence>
<feature type="compositionally biased region" description="Low complexity" evidence="7">
    <location>
        <begin position="914"/>
        <end position="923"/>
    </location>
</feature>
<dbReference type="GO" id="GO:0003777">
    <property type="term" value="F:microtubule motor activity"/>
    <property type="evidence" value="ECO:0007669"/>
    <property type="project" value="InterPro"/>
</dbReference>
<evidence type="ECO:0000259" key="8">
    <source>
        <dbReference type="PROSITE" id="PS50067"/>
    </source>
</evidence>
<accession>A0A383VDE1</accession>
<dbReference type="SMART" id="SM00129">
    <property type="entry name" value="KISc"/>
    <property type="match status" value="1"/>
</dbReference>
<keyword evidence="6" id="KW-0175">Coiled coil</keyword>
<feature type="compositionally biased region" description="Polar residues" evidence="7">
    <location>
        <begin position="66"/>
        <end position="82"/>
    </location>
</feature>
<feature type="region of interest" description="Disordered" evidence="7">
    <location>
        <begin position="486"/>
        <end position="506"/>
    </location>
</feature>
<evidence type="ECO:0000256" key="4">
    <source>
        <dbReference type="PROSITE-ProRule" id="PRU00283"/>
    </source>
</evidence>
<dbReference type="GO" id="GO:0007052">
    <property type="term" value="P:mitotic spindle organization"/>
    <property type="evidence" value="ECO:0007669"/>
    <property type="project" value="TreeGrafter"/>
</dbReference>
<dbReference type="GO" id="GO:0051231">
    <property type="term" value="P:spindle elongation"/>
    <property type="evidence" value="ECO:0007669"/>
    <property type="project" value="TreeGrafter"/>
</dbReference>
<feature type="compositionally biased region" description="Low complexity" evidence="7">
    <location>
        <begin position="803"/>
        <end position="816"/>
    </location>
</feature>
<feature type="compositionally biased region" description="Low complexity" evidence="7">
    <location>
        <begin position="874"/>
        <end position="897"/>
    </location>
</feature>
<feature type="region of interest" description="Disordered" evidence="7">
    <location>
        <begin position="762"/>
        <end position="781"/>
    </location>
</feature>
<dbReference type="PROSITE" id="PS50067">
    <property type="entry name" value="KINESIN_MOTOR_2"/>
    <property type="match status" value="1"/>
</dbReference>
<dbReference type="Proteomes" id="UP000256970">
    <property type="component" value="Unassembled WGS sequence"/>
</dbReference>
<dbReference type="STRING" id="3088.A0A383VDE1"/>
<dbReference type="GO" id="GO:0005524">
    <property type="term" value="F:ATP binding"/>
    <property type="evidence" value="ECO:0007669"/>
    <property type="project" value="UniProtKB-UniRule"/>
</dbReference>
<evidence type="ECO:0000313" key="10">
    <source>
        <dbReference type="Proteomes" id="UP000256970"/>
    </source>
</evidence>
<dbReference type="Pfam" id="PF00225">
    <property type="entry name" value="Kinesin"/>
    <property type="match status" value="1"/>
</dbReference>
<dbReference type="PROSITE" id="PS00411">
    <property type="entry name" value="KINESIN_MOTOR_1"/>
    <property type="match status" value="1"/>
</dbReference>
<feature type="binding site" evidence="4">
    <location>
        <begin position="189"/>
        <end position="196"/>
    </location>
    <ligand>
        <name>ATP</name>
        <dbReference type="ChEBI" id="CHEBI:30616"/>
    </ligand>
</feature>
<feature type="domain" description="Kinesin motor" evidence="8">
    <location>
        <begin position="101"/>
        <end position="448"/>
    </location>
</feature>
<evidence type="ECO:0000256" key="6">
    <source>
        <dbReference type="SAM" id="Coils"/>
    </source>
</evidence>
<feature type="compositionally biased region" description="Low complexity" evidence="7">
    <location>
        <begin position="683"/>
        <end position="702"/>
    </location>
</feature>
<feature type="compositionally biased region" description="Low complexity" evidence="7">
    <location>
        <begin position="83"/>
        <end position="96"/>
    </location>
</feature>
<feature type="region of interest" description="Disordered" evidence="7">
    <location>
        <begin position="788"/>
        <end position="816"/>
    </location>
</feature>
<dbReference type="Gene3D" id="3.40.850.10">
    <property type="entry name" value="Kinesin motor domain"/>
    <property type="match status" value="1"/>
</dbReference>
<comment type="similarity">
    <text evidence="4 5">Belongs to the TRAFAC class myosin-kinesin ATPase superfamily. Kinesin family.</text>
</comment>
<dbReference type="GO" id="GO:0007018">
    <property type="term" value="P:microtubule-based movement"/>
    <property type="evidence" value="ECO:0007669"/>
    <property type="project" value="InterPro"/>
</dbReference>
<organism evidence="9 10">
    <name type="scientific">Tetradesmus obliquus</name>
    <name type="common">Green alga</name>
    <name type="synonym">Acutodesmus obliquus</name>
    <dbReference type="NCBI Taxonomy" id="3088"/>
    <lineage>
        <taxon>Eukaryota</taxon>
        <taxon>Viridiplantae</taxon>
        <taxon>Chlorophyta</taxon>
        <taxon>core chlorophytes</taxon>
        <taxon>Chlorophyceae</taxon>
        <taxon>CS clade</taxon>
        <taxon>Sphaeropleales</taxon>
        <taxon>Scenedesmaceae</taxon>
        <taxon>Tetradesmus</taxon>
    </lineage>
</organism>
<feature type="coiled-coil region" evidence="6">
    <location>
        <begin position="608"/>
        <end position="670"/>
    </location>
</feature>
<feature type="region of interest" description="Disordered" evidence="7">
    <location>
        <begin position="874"/>
        <end position="930"/>
    </location>
</feature>
<name>A0A383VDE1_TETOB</name>
<dbReference type="InterPro" id="IPR027640">
    <property type="entry name" value="Kinesin-like_fam"/>
</dbReference>
<keyword evidence="10" id="KW-1185">Reference proteome</keyword>
<gene>
    <name evidence="9" type="ORF">BQ4739_LOCUS4111</name>
</gene>
<feature type="region of interest" description="Disordered" evidence="7">
    <location>
        <begin position="538"/>
        <end position="577"/>
    </location>
</feature>
<feature type="compositionally biased region" description="Polar residues" evidence="7">
    <location>
        <begin position="562"/>
        <end position="577"/>
    </location>
</feature>
<dbReference type="EMBL" id="FNXT01000331">
    <property type="protein sequence ID" value="SZX63575.1"/>
    <property type="molecule type" value="Genomic_DNA"/>
</dbReference>
<dbReference type="InterPro" id="IPR001752">
    <property type="entry name" value="Kinesin_motor_dom"/>
</dbReference>
<evidence type="ECO:0000256" key="1">
    <source>
        <dbReference type="ARBA" id="ARBA00022741"/>
    </source>
</evidence>
<dbReference type="AlphaFoldDB" id="A0A383VDE1"/>
<dbReference type="PANTHER" id="PTHR47969:SF29">
    <property type="entry name" value="KINESIN-LIKE PROTEIN"/>
    <property type="match status" value="1"/>
</dbReference>
<evidence type="ECO:0000256" key="7">
    <source>
        <dbReference type="SAM" id="MobiDB-lite"/>
    </source>
</evidence>
<evidence type="ECO:0000256" key="2">
    <source>
        <dbReference type="ARBA" id="ARBA00022840"/>
    </source>
</evidence>
<protein>
    <recommendedName>
        <fullName evidence="5">Kinesin-like protein</fullName>
    </recommendedName>
</protein>
<dbReference type="InterPro" id="IPR036961">
    <property type="entry name" value="Kinesin_motor_dom_sf"/>
</dbReference>
<keyword evidence="5" id="KW-0493">Microtubule</keyword>
<dbReference type="CDD" id="cd00106">
    <property type="entry name" value="KISc"/>
    <property type="match status" value="1"/>
</dbReference>
<dbReference type="GO" id="GO:0005874">
    <property type="term" value="C:microtubule"/>
    <property type="evidence" value="ECO:0007669"/>
    <property type="project" value="UniProtKB-KW"/>
</dbReference>
<keyword evidence="3 4" id="KW-0505">Motor protein</keyword>
<feature type="region of interest" description="Disordered" evidence="7">
    <location>
        <begin position="679"/>
        <end position="705"/>
    </location>
</feature>
<dbReference type="InterPro" id="IPR019821">
    <property type="entry name" value="Kinesin_motor_CS"/>
</dbReference>